<dbReference type="PRINTS" id="PR01438">
    <property type="entry name" value="UNVRSLSTRESS"/>
</dbReference>
<organism evidence="2 4">
    <name type="scientific">Auxenochlorella protothecoides</name>
    <name type="common">Green microalga</name>
    <name type="synonym">Chlorella protothecoides</name>
    <dbReference type="NCBI Taxonomy" id="3075"/>
    <lineage>
        <taxon>Eukaryota</taxon>
        <taxon>Viridiplantae</taxon>
        <taxon>Chlorophyta</taxon>
        <taxon>core chlorophytes</taxon>
        <taxon>Trebouxiophyceae</taxon>
        <taxon>Chlorellales</taxon>
        <taxon>Chlorellaceae</taxon>
        <taxon>Auxenochlorella</taxon>
    </lineage>
</organism>
<dbReference type="EMBL" id="QOKY01000204">
    <property type="protein sequence ID" value="RMZ52517.1"/>
    <property type="molecule type" value="Genomic_DNA"/>
</dbReference>
<dbReference type="STRING" id="3075.A0A087SB29"/>
<dbReference type="SUPFAM" id="SSF52402">
    <property type="entry name" value="Adenine nucleotide alpha hydrolases-like"/>
    <property type="match status" value="1"/>
</dbReference>
<dbReference type="Proteomes" id="UP000028924">
    <property type="component" value="Unassembled WGS sequence"/>
</dbReference>
<evidence type="ECO:0000313" key="2">
    <source>
        <dbReference type="EMBL" id="KFM22933.1"/>
    </source>
</evidence>
<evidence type="ECO:0000313" key="3">
    <source>
        <dbReference type="EMBL" id="RMZ52517.1"/>
    </source>
</evidence>
<dbReference type="GeneID" id="23617833"/>
<proteinExistence type="predicted"/>
<reference evidence="5" key="2">
    <citation type="journal article" date="2018" name="Algal Res.">
        <title>Characterization of plant carbon substrate utilization by Auxenochlorella protothecoides.</title>
        <authorList>
            <person name="Vogler B.W."/>
            <person name="Starkenburg S.R."/>
            <person name="Sudasinghe N."/>
            <person name="Schambach J.Y."/>
            <person name="Rollin J.A."/>
            <person name="Pattathil S."/>
            <person name="Barry A.N."/>
        </authorList>
    </citation>
    <scope>NUCLEOTIDE SEQUENCE [LARGE SCALE GENOMIC DNA]</scope>
    <source>
        <strain evidence="5">UTEX 25</strain>
    </source>
</reference>
<dbReference type="EMBL" id="KL662084">
    <property type="protein sequence ID" value="KFM22933.1"/>
    <property type="molecule type" value="Genomic_DNA"/>
</dbReference>
<evidence type="ECO:0000313" key="5">
    <source>
        <dbReference type="Proteomes" id="UP000279271"/>
    </source>
</evidence>
<evidence type="ECO:0000313" key="4">
    <source>
        <dbReference type="Proteomes" id="UP000028924"/>
    </source>
</evidence>
<dbReference type="AlphaFoldDB" id="A0A087SB29"/>
<reference evidence="3" key="3">
    <citation type="submission" date="2018-10" db="EMBL/GenBank/DDBJ databases">
        <authorList>
            <person name="Hovde B."/>
            <person name="Zhang X."/>
        </authorList>
    </citation>
    <scope>NUCLEOTIDE SEQUENCE [LARGE SCALE GENOMIC DNA]</scope>
    <source>
        <strain evidence="3">UTEX 25</strain>
    </source>
</reference>
<dbReference type="InterPro" id="IPR006016">
    <property type="entry name" value="UspA"/>
</dbReference>
<keyword evidence="4" id="KW-1185">Reference proteome</keyword>
<gene>
    <name evidence="3" type="ORF">APUTEX25_003660</name>
    <name evidence="2" type="ORF">F751_6442</name>
</gene>
<evidence type="ECO:0000259" key="1">
    <source>
        <dbReference type="Pfam" id="PF00582"/>
    </source>
</evidence>
<protein>
    <recommendedName>
        <fullName evidence="1">UspA domain-containing protein</fullName>
    </recommendedName>
</protein>
<dbReference type="InterPro" id="IPR014729">
    <property type="entry name" value="Rossmann-like_a/b/a_fold"/>
</dbReference>
<dbReference type="OrthoDB" id="843225at2759"/>
<name>A0A087SB29_AUXPR</name>
<accession>A0A087SB29</accession>
<dbReference type="KEGG" id="apro:F751_6442"/>
<dbReference type="Proteomes" id="UP000279271">
    <property type="component" value="Unassembled WGS sequence"/>
</dbReference>
<reference evidence="2 4" key="1">
    <citation type="journal article" date="2014" name="BMC Genomics">
        <title>Oil accumulation mechanisms of the oleaginous microalga Chlorella protothecoides revealed through its genome, transcriptomes, and proteomes.</title>
        <authorList>
            <person name="Gao C."/>
            <person name="Wang Y."/>
            <person name="Shen Y."/>
            <person name="Yan D."/>
            <person name="He X."/>
            <person name="Dai J."/>
            <person name="Wu Q."/>
        </authorList>
    </citation>
    <scope>NUCLEOTIDE SEQUENCE [LARGE SCALE GENOMIC DNA]</scope>
    <source>
        <strain evidence="2 4">0710</strain>
    </source>
</reference>
<feature type="domain" description="UspA" evidence="1">
    <location>
        <begin position="13"/>
        <end position="107"/>
    </location>
</feature>
<sequence length="112" mass="11900">MVHIWGGVYVPPDESAELQEIEDTKHMVSHRFAEALVAAKVPFKLHVIVGPSDTDSIARVVSAKAADLGAQLVVVARHSKGKLKEFLVGSVTASIVKSCTSPVLVVPHPSIP</sequence>
<dbReference type="Gene3D" id="3.40.50.620">
    <property type="entry name" value="HUPs"/>
    <property type="match status" value="1"/>
</dbReference>
<dbReference type="Pfam" id="PF00582">
    <property type="entry name" value="Usp"/>
    <property type="match status" value="1"/>
</dbReference>
<dbReference type="InterPro" id="IPR006015">
    <property type="entry name" value="Universal_stress_UspA"/>
</dbReference>
<dbReference type="RefSeq" id="XP_011395799.1">
    <property type="nucleotide sequence ID" value="XM_011397497.1"/>
</dbReference>
<reference evidence="3" key="4">
    <citation type="submission" date="2018-11" db="EMBL/GenBank/DDBJ databases">
        <title>Characterization of plant carbon substrate utilization by Auxenochlorella protothecoides.</title>
        <authorList>
            <person name="Vogler B.W."/>
            <person name="Starkenburg S.R."/>
            <person name="Sudasinghe N."/>
            <person name="Schambach J.Y."/>
            <person name="Rollin J.A."/>
            <person name="Pattathil S."/>
            <person name="Barry A.N."/>
        </authorList>
    </citation>
    <scope>NUCLEOTIDE SEQUENCE [LARGE SCALE GENOMIC DNA]</scope>
    <source>
        <strain evidence="3">UTEX 25</strain>
    </source>
</reference>